<comment type="pathway">
    <text evidence="6">Amino-acid degradation; L-alanine degradation via transaminase pathway; pyruvate from L-alanine: step 1/1.</text>
</comment>
<dbReference type="FunFam" id="1.10.287.1970:FF:000001">
    <property type="entry name" value="Alanine aminotransferase 2"/>
    <property type="match status" value="1"/>
</dbReference>
<evidence type="ECO:0000256" key="6">
    <source>
        <dbReference type="ARBA" id="ARBA00025708"/>
    </source>
</evidence>
<gene>
    <name evidence="11" type="ORF">RRG08_040507</name>
</gene>
<dbReference type="Gene3D" id="3.40.640.10">
    <property type="entry name" value="Type I PLP-dependent aspartate aminotransferase-like (Major domain)"/>
    <property type="match status" value="1"/>
</dbReference>
<dbReference type="InterPro" id="IPR045088">
    <property type="entry name" value="ALAT1/2-like"/>
</dbReference>
<dbReference type="InterPro" id="IPR004839">
    <property type="entry name" value="Aminotransferase_I/II_large"/>
</dbReference>
<dbReference type="InterPro" id="IPR015422">
    <property type="entry name" value="PyrdxlP-dep_Trfase_small"/>
</dbReference>
<dbReference type="Gene3D" id="1.10.287.1970">
    <property type="match status" value="1"/>
</dbReference>
<dbReference type="FunFam" id="3.90.1150.10:FF:000151">
    <property type="entry name" value="Alanine aminotransferase 2"/>
    <property type="match status" value="1"/>
</dbReference>
<reference evidence="11" key="1">
    <citation type="journal article" date="2023" name="G3 (Bethesda)">
        <title>A reference genome for the long-term kleptoplast-retaining sea slug Elysia crispata morphotype clarki.</title>
        <authorList>
            <person name="Eastman K.E."/>
            <person name="Pendleton A.L."/>
            <person name="Shaikh M.A."/>
            <person name="Suttiyut T."/>
            <person name="Ogas R."/>
            <person name="Tomko P."/>
            <person name="Gavelis G."/>
            <person name="Widhalm J.R."/>
            <person name="Wisecaver J.H."/>
        </authorList>
    </citation>
    <scope>NUCLEOTIDE SEQUENCE</scope>
    <source>
        <strain evidence="11">ECLA1</strain>
    </source>
</reference>
<comment type="similarity">
    <text evidence="7">Belongs to the class-I pyridoxal-phosphate-dependent aminotransferase family. Alanine aminotransferase subfamily.</text>
</comment>
<dbReference type="FunFam" id="3.40.640.10:FF:000012">
    <property type="entry name" value="alanine aminotransferase 2"/>
    <property type="match status" value="1"/>
</dbReference>
<dbReference type="GO" id="GO:0004021">
    <property type="term" value="F:L-alanine:2-oxoglutarate aminotransferase activity"/>
    <property type="evidence" value="ECO:0007669"/>
    <property type="project" value="UniProtKB-EC"/>
</dbReference>
<sequence>MTGTPKTVDAIRSKVKEGEVGLQGRGKRKSTLRSSGAVCSPVSTSSIAANSIRARKSSLGHFKNLVDEIESGVEKPFTKIIDLSVGDAHKVGLKPITFLRQVLALCAYPELLKSGDFPEDVKARVQKILKACGKGIGSYTDPWGLKEVREDVARYIAERDGYPSDYRDIGLTSGAAGAAREVMALLMTGKDTVKRTGLMIPVPQFPMYSATTSEFGGYTIPYYLEEGTNWSLDIMELERAIAEAKPHCIPRAIVVINPGNPTSSVLTKDEIKEIIKFAHRHRLFLMADEVYQHNVWADGAEFVSFKKTLMEMGPPYTQMQLASFMSASKGFMGECGLRAGYFEIINIPPDVKAEITKSLFVKQCAPITGQAVMDCIVNPPKPGDASYDQFIQEKAFVISDLKKKSKVVSDFLNSVEGITCPEISGSMYAFARIHLSEKALQAAEEAGLIPDDFYCISLLEQTGIFTVPGYCFRQKPGTFHFRMTILPQMEDLVYALEKLKEFQTKFMAKYK</sequence>
<evidence type="ECO:0000256" key="2">
    <source>
        <dbReference type="ARBA" id="ARBA00011738"/>
    </source>
</evidence>
<organism evidence="11 12">
    <name type="scientific">Elysia crispata</name>
    <name type="common">lettuce slug</name>
    <dbReference type="NCBI Taxonomy" id="231223"/>
    <lineage>
        <taxon>Eukaryota</taxon>
        <taxon>Metazoa</taxon>
        <taxon>Spiralia</taxon>
        <taxon>Lophotrochozoa</taxon>
        <taxon>Mollusca</taxon>
        <taxon>Gastropoda</taxon>
        <taxon>Heterobranchia</taxon>
        <taxon>Euthyneura</taxon>
        <taxon>Panpulmonata</taxon>
        <taxon>Sacoglossa</taxon>
        <taxon>Placobranchoidea</taxon>
        <taxon>Plakobranchidae</taxon>
        <taxon>Elysia</taxon>
    </lineage>
</organism>
<keyword evidence="12" id="KW-1185">Reference proteome</keyword>
<dbReference type="CDD" id="cd00609">
    <property type="entry name" value="AAT_like"/>
    <property type="match status" value="1"/>
</dbReference>
<dbReference type="PANTHER" id="PTHR11751:SF29">
    <property type="entry name" value="ALANINE TRANSAMINASE"/>
    <property type="match status" value="1"/>
</dbReference>
<evidence type="ECO:0000256" key="4">
    <source>
        <dbReference type="ARBA" id="ARBA00022679"/>
    </source>
</evidence>
<evidence type="ECO:0000256" key="5">
    <source>
        <dbReference type="ARBA" id="ARBA00022898"/>
    </source>
</evidence>
<proteinExistence type="inferred from homology"/>
<dbReference type="AlphaFoldDB" id="A0AAE1DA19"/>
<evidence type="ECO:0000256" key="1">
    <source>
        <dbReference type="ARBA" id="ARBA00001933"/>
    </source>
</evidence>
<evidence type="ECO:0000259" key="10">
    <source>
        <dbReference type="Pfam" id="PF00155"/>
    </source>
</evidence>
<keyword evidence="5" id="KW-0663">Pyridoxal phosphate</keyword>
<evidence type="ECO:0000256" key="8">
    <source>
        <dbReference type="ARBA" id="ARBA00026106"/>
    </source>
</evidence>
<feature type="domain" description="Aminotransferase class I/classII large" evidence="10">
    <location>
        <begin position="112"/>
        <end position="498"/>
    </location>
</feature>
<comment type="catalytic activity">
    <reaction evidence="9">
        <text>L-alanine + 2-oxoglutarate = pyruvate + L-glutamate</text>
        <dbReference type="Rhea" id="RHEA:19453"/>
        <dbReference type="ChEBI" id="CHEBI:15361"/>
        <dbReference type="ChEBI" id="CHEBI:16810"/>
        <dbReference type="ChEBI" id="CHEBI:29985"/>
        <dbReference type="ChEBI" id="CHEBI:57972"/>
        <dbReference type="EC" id="2.6.1.2"/>
    </reaction>
</comment>
<dbReference type="InterPro" id="IPR015421">
    <property type="entry name" value="PyrdxlP-dep_Trfase_major"/>
</dbReference>
<dbReference type="SUPFAM" id="SSF53383">
    <property type="entry name" value="PLP-dependent transferases"/>
    <property type="match status" value="1"/>
</dbReference>
<keyword evidence="3" id="KW-0032">Aminotransferase</keyword>
<comment type="subunit">
    <text evidence="2">Homodimer.</text>
</comment>
<evidence type="ECO:0000313" key="11">
    <source>
        <dbReference type="EMBL" id="KAK3762812.1"/>
    </source>
</evidence>
<evidence type="ECO:0000256" key="7">
    <source>
        <dbReference type="ARBA" id="ARBA00025785"/>
    </source>
</evidence>
<name>A0AAE1DA19_9GAST</name>
<comment type="caution">
    <text evidence="11">The sequence shown here is derived from an EMBL/GenBank/DDBJ whole genome shotgun (WGS) entry which is preliminary data.</text>
</comment>
<dbReference type="PANTHER" id="PTHR11751">
    <property type="entry name" value="ALANINE AMINOTRANSFERASE"/>
    <property type="match status" value="1"/>
</dbReference>
<evidence type="ECO:0000256" key="3">
    <source>
        <dbReference type="ARBA" id="ARBA00022576"/>
    </source>
</evidence>
<keyword evidence="4" id="KW-0808">Transferase</keyword>
<comment type="cofactor">
    <cofactor evidence="1">
        <name>pyridoxal 5'-phosphate</name>
        <dbReference type="ChEBI" id="CHEBI:597326"/>
    </cofactor>
</comment>
<protein>
    <recommendedName>
        <fullName evidence="8">alanine transaminase</fullName>
        <ecNumber evidence="8">2.6.1.2</ecNumber>
    </recommendedName>
</protein>
<dbReference type="EC" id="2.6.1.2" evidence="8"/>
<dbReference type="Proteomes" id="UP001283361">
    <property type="component" value="Unassembled WGS sequence"/>
</dbReference>
<dbReference type="Gene3D" id="3.90.1150.10">
    <property type="entry name" value="Aspartate Aminotransferase, domain 1"/>
    <property type="match status" value="1"/>
</dbReference>
<evidence type="ECO:0000256" key="9">
    <source>
        <dbReference type="ARBA" id="ARBA00047412"/>
    </source>
</evidence>
<accession>A0AAE1DA19</accession>
<dbReference type="EMBL" id="JAWDGP010004637">
    <property type="protein sequence ID" value="KAK3762812.1"/>
    <property type="molecule type" value="Genomic_DNA"/>
</dbReference>
<dbReference type="GO" id="GO:0030170">
    <property type="term" value="F:pyridoxal phosphate binding"/>
    <property type="evidence" value="ECO:0007669"/>
    <property type="project" value="InterPro"/>
</dbReference>
<evidence type="ECO:0000313" key="12">
    <source>
        <dbReference type="Proteomes" id="UP001283361"/>
    </source>
</evidence>
<dbReference type="Pfam" id="PF00155">
    <property type="entry name" value="Aminotran_1_2"/>
    <property type="match status" value="1"/>
</dbReference>
<dbReference type="InterPro" id="IPR015424">
    <property type="entry name" value="PyrdxlP-dep_Trfase"/>
</dbReference>